<dbReference type="GO" id="GO:0004239">
    <property type="term" value="F:initiator methionyl aminopeptidase activity"/>
    <property type="evidence" value="ECO:0007669"/>
    <property type="project" value="UniProtKB-UniRule"/>
</dbReference>
<comment type="similarity">
    <text evidence="8">Belongs to the peptidase M24A family. Methionine aminopeptidase eukaryotic type 2 subfamily.</text>
</comment>
<feature type="binding site" evidence="8">
    <location>
        <position position="243"/>
    </location>
    <ligand>
        <name>a divalent metal cation</name>
        <dbReference type="ChEBI" id="CHEBI:60240"/>
        <label>2</label>
        <note>catalytic</note>
    </ligand>
</feature>
<comment type="cofactor">
    <cofactor evidence="8">
        <name>Co(2+)</name>
        <dbReference type="ChEBI" id="CHEBI:48828"/>
    </cofactor>
    <cofactor evidence="8">
        <name>Zn(2+)</name>
        <dbReference type="ChEBI" id="CHEBI:29105"/>
    </cofactor>
    <cofactor evidence="8">
        <name>Mn(2+)</name>
        <dbReference type="ChEBI" id="CHEBI:29035"/>
    </cofactor>
    <cofactor evidence="8">
        <name>Fe(2+)</name>
        <dbReference type="ChEBI" id="CHEBI:29033"/>
    </cofactor>
    <text evidence="8">Binds 2 divalent metal cations per subunit. Has a high-affinity and a low affinity metal-binding site. The true nature of the physiological cofactor is under debate. The enzyme is active with cobalt, zinc, manganese or divalent iron ions. Most likely, methionine aminopeptidases function as mononuclear Fe(2+)-metalloproteases under physiological conditions, and the catalytically relevant metal-binding site has been assigned to the histidine-containing high-affinity site.</text>
</comment>
<gene>
    <name evidence="11" type="ORF">GMRT_13223</name>
</gene>
<protein>
    <recommendedName>
        <fullName evidence="8">Methionine aminopeptidase 2</fullName>
        <shortName evidence="8">MAP 2</shortName>
        <shortName evidence="8">MetAP 2</shortName>
        <ecNumber evidence="8">3.4.11.18</ecNumber>
    </recommendedName>
    <alternativeName>
        <fullName evidence="8">Peptidase M</fullName>
    </alternativeName>
</protein>
<dbReference type="AlphaFoldDB" id="A0A4Z1T6D7"/>
<dbReference type="Proteomes" id="UP000315496">
    <property type="component" value="Chromosome 2"/>
</dbReference>
<keyword evidence="4 8" id="KW-0031">Aminopeptidase</keyword>
<feature type="binding site" evidence="8">
    <location>
        <position position="161"/>
    </location>
    <ligand>
        <name>a divalent metal cation</name>
        <dbReference type="ChEBI" id="CHEBI:60240"/>
        <label>1</label>
    </ligand>
</feature>
<dbReference type="InterPro" id="IPR036388">
    <property type="entry name" value="WH-like_DNA-bd_sf"/>
</dbReference>
<evidence type="ECO:0000256" key="6">
    <source>
        <dbReference type="ARBA" id="ARBA00022723"/>
    </source>
</evidence>
<evidence type="ECO:0000256" key="9">
    <source>
        <dbReference type="RuleBase" id="RU003653"/>
    </source>
</evidence>
<keyword evidence="5 8" id="KW-0645">Protease</keyword>
<dbReference type="GO" id="GO:0070006">
    <property type="term" value="F:metalloaminopeptidase activity"/>
    <property type="evidence" value="ECO:0007669"/>
    <property type="project" value="UniProtKB-UniRule"/>
</dbReference>
<evidence type="ECO:0000256" key="7">
    <source>
        <dbReference type="ARBA" id="ARBA00022801"/>
    </source>
</evidence>
<dbReference type="GO" id="GO:0006508">
    <property type="term" value="P:proteolysis"/>
    <property type="evidence" value="ECO:0007669"/>
    <property type="project" value="UniProtKB-KW"/>
</dbReference>
<keyword evidence="8" id="KW-0963">Cytoplasm</keyword>
<name>A0A4Z1T6D7_GIAMU</name>
<feature type="binding site" evidence="8">
    <location>
        <position position="278"/>
    </location>
    <ligand>
        <name>a divalent metal cation</name>
        <dbReference type="ChEBI" id="CHEBI:60240"/>
        <label>2</label>
        <note>catalytic</note>
    </ligand>
</feature>
<feature type="binding site" evidence="8">
    <location>
        <position position="377"/>
    </location>
    <ligand>
        <name>a divalent metal cation</name>
        <dbReference type="ChEBI" id="CHEBI:60240"/>
        <label>2</label>
        <note>catalytic</note>
    </ligand>
</feature>
<sequence>MSILEATPIEGVTLTEPLYTTGQTTPPTIPVQQLQGDTPYPIGRLLWSADPQSTDFQPVDNEEVRLHLRKAAEIHKQVRKYARSVLIVGVDMYQAAEDIEKRIRLLCGHEENDYQTYKPKDETWCGQAFPLGLSLNHCAAHYSPLKNDTHVIQTDDVIKVDFGVHSNGYIIDSAFTIHFNPIFDTLAQASHEATTEAIKRAGVDVPISELGNCIEEVICSYELDYKNQNAPIKLQPVRNLSGHMVGRYKIHSGKSIPNCRGKGEEYGRMGAGEVYACETFSSSGRGLITDELPVSHFMVSSKAMNLKPAFIKGPDSAKKLFTKLKDMFGTLAWSPRTLEGMGERNYSLALDSLCKSGVVNPYPKLVDKHGCHVAQFEHTFMVGDWGKEVFSVGDDY</sequence>
<dbReference type="Gene3D" id="3.90.230.10">
    <property type="entry name" value="Creatinase/methionine aminopeptidase superfamily"/>
    <property type="match status" value="1"/>
</dbReference>
<dbReference type="CDD" id="cd01088">
    <property type="entry name" value="MetAP2"/>
    <property type="match status" value="1"/>
</dbReference>
<dbReference type="InterPro" id="IPR036390">
    <property type="entry name" value="WH_DNA-bd_sf"/>
</dbReference>
<dbReference type="PANTHER" id="PTHR45777:SF2">
    <property type="entry name" value="METHIONINE AMINOPEPTIDASE 2"/>
    <property type="match status" value="1"/>
</dbReference>
<dbReference type="OrthoDB" id="7848262at2759"/>
<comment type="cofactor">
    <cofactor evidence="3">
        <name>Fe(2+)</name>
        <dbReference type="ChEBI" id="CHEBI:29033"/>
    </cofactor>
</comment>
<dbReference type="PROSITE" id="PS01202">
    <property type="entry name" value="MAP_2"/>
    <property type="match status" value="1"/>
</dbReference>
<dbReference type="SUPFAM" id="SSF55920">
    <property type="entry name" value="Creatinase/aminopeptidase"/>
    <property type="match status" value="1"/>
</dbReference>
<comment type="subcellular location">
    <subcellularLocation>
        <location evidence="8">Cytoplasm</location>
    </subcellularLocation>
</comment>
<comment type="catalytic activity">
    <reaction evidence="1 8 9">
        <text>Release of N-terminal amino acids, preferentially methionine, from peptides and arylamides.</text>
        <dbReference type="EC" id="3.4.11.18"/>
    </reaction>
</comment>
<dbReference type="Pfam" id="PF00557">
    <property type="entry name" value="Peptidase_M24"/>
    <property type="match status" value="1"/>
</dbReference>
<feature type="binding site" evidence="8">
    <location>
        <position position="251"/>
    </location>
    <ligand>
        <name>substrate</name>
    </ligand>
</feature>
<comment type="caution">
    <text evidence="11">The sequence shown here is derived from an EMBL/GenBank/DDBJ whole genome shotgun (WGS) entry which is preliminary data.</text>
</comment>
<evidence type="ECO:0000256" key="4">
    <source>
        <dbReference type="ARBA" id="ARBA00022438"/>
    </source>
</evidence>
<evidence type="ECO:0000256" key="5">
    <source>
        <dbReference type="ARBA" id="ARBA00022670"/>
    </source>
</evidence>
<evidence type="ECO:0000313" key="12">
    <source>
        <dbReference type="Proteomes" id="UP000315496"/>
    </source>
</evidence>
<evidence type="ECO:0000256" key="8">
    <source>
        <dbReference type="HAMAP-Rule" id="MF_03175"/>
    </source>
</evidence>
<dbReference type="EC" id="3.4.11.18" evidence="8"/>
<feature type="binding site" evidence="8">
    <location>
        <position position="172"/>
    </location>
    <ligand>
        <name>a divalent metal cation</name>
        <dbReference type="ChEBI" id="CHEBI:60240"/>
        <label>2</label>
        <note>catalytic</note>
    </ligand>
</feature>
<dbReference type="PRINTS" id="PR00599">
    <property type="entry name" value="MAPEPTIDASE"/>
</dbReference>
<dbReference type="NCBIfam" id="TIGR00501">
    <property type="entry name" value="met_pdase_II"/>
    <property type="match status" value="1"/>
</dbReference>
<dbReference type="GO" id="GO:0005737">
    <property type="term" value="C:cytoplasm"/>
    <property type="evidence" value="ECO:0007669"/>
    <property type="project" value="UniProtKB-SubCell"/>
</dbReference>
<keyword evidence="12" id="KW-1185">Reference proteome</keyword>
<feature type="domain" description="Peptidase M24" evidence="10">
    <location>
        <begin position="68"/>
        <end position="279"/>
    </location>
</feature>
<dbReference type="InterPro" id="IPR001714">
    <property type="entry name" value="Pept_M24_MAP"/>
</dbReference>
<dbReference type="InterPro" id="IPR050247">
    <property type="entry name" value="Met_Aminopeptidase_Type2"/>
</dbReference>
<dbReference type="InterPro" id="IPR000994">
    <property type="entry name" value="Pept_M24"/>
</dbReference>
<evidence type="ECO:0000256" key="2">
    <source>
        <dbReference type="ARBA" id="ARBA00001936"/>
    </source>
</evidence>
<proteinExistence type="inferred from homology"/>
<dbReference type="InterPro" id="IPR018349">
    <property type="entry name" value="Pept_M24A_MAP2_BS"/>
</dbReference>
<dbReference type="SUPFAM" id="SSF46785">
    <property type="entry name" value="Winged helix' DNA-binding domain"/>
    <property type="match status" value="1"/>
</dbReference>
<dbReference type="Gene3D" id="1.10.10.10">
    <property type="entry name" value="Winged helix-like DNA-binding domain superfamily/Winged helix DNA-binding domain"/>
    <property type="match status" value="1"/>
</dbReference>
<dbReference type="GO" id="GO:0046872">
    <property type="term" value="F:metal ion binding"/>
    <property type="evidence" value="ECO:0007669"/>
    <property type="project" value="UniProtKB-UniRule"/>
</dbReference>
<reference evidence="11 12" key="1">
    <citation type="submission" date="2019-05" db="EMBL/GenBank/DDBJ databases">
        <title>The compact genome of Giardia muris reveals important steps in the evolution of intestinal protozoan parasites.</title>
        <authorList>
            <person name="Xu F."/>
            <person name="Jimenez-Gonzalez A."/>
            <person name="Einarsson E."/>
            <person name="Astvaldsson A."/>
            <person name="Peirasmaki D."/>
            <person name="Eckmann L."/>
            <person name="Andersson J.O."/>
            <person name="Svard S.G."/>
            <person name="Jerlstrom-Hultqvist J."/>
        </authorList>
    </citation>
    <scope>NUCLEOTIDE SEQUENCE [LARGE SCALE GENOMIC DNA]</scope>
    <source>
        <strain evidence="11 12">Roberts-Thomson</strain>
    </source>
</reference>
<evidence type="ECO:0000256" key="3">
    <source>
        <dbReference type="ARBA" id="ARBA00001954"/>
    </source>
</evidence>
<dbReference type="EMBL" id="VDLU01000002">
    <property type="protein sequence ID" value="TNJ28697.1"/>
    <property type="molecule type" value="Genomic_DNA"/>
</dbReference>
<dbReference type="InterPro" id="IPR036005">
    <property type="entry name" value="Creatinase/aminopeptidase-like"/>
</dbReference>
<dbReference type="InterPro" id="IPR002468">
    <property type="entry name" value="Pept_M24A_MAP2"/>
</dbReference>
<evidence type="ECO:0000256" key="1">
    <source>
        <dbReference type="ARBA" id="ARBA00000294"/>
    </source>
</evidence>
<dbReference type="VEuPathDB" id="GiardiaDB:GMRT_13223"/>
<evidence type="ECO:0000259" key="10">
    <source>
        <dbReference type="Pfam" id="PF00557"/>
    </source>
</evidence>
<comment type="function">
    <text evidence="8 9">Cotranslationally removes the N-terminal methionine from nascent proteins. The N-terminal methionine is often cleaved when the second residue in the primary sequence is small and uncharged (Met-Ala-, Cys, Gly, Pro, Ser, Thr, or Val).</text>
</comment>
<feature type="binding site" evidence="8">
    <location>
        <position position="377"/>
    </location>
    <ligand>
        <name>a divalent metal cation</name>
        <dbReference type="ChEBI" id="CHEBI:60240"/>
        <label>1</label>
    </ligand>
</feature>
<keyword evidence="6 8" id="KW-0479">Metal-binding</keyword>
<accession>A0A4Z1T6D7</accession>
<feature type="binding site" evidence="8">
    <location>
        <position position="172"/>
    </location>
    <ligand>
        <name>a divalent metal cation</name>
        <dbReference type="ChEBI" id="CHEBI:60240"/>
        <label>1</label>
    </ligand>
</feature>
<dbReference type="PANTHER" id="PTHR45777">
    <property type="entry name" value="METHIONINE AMINOPEPTIDASE 2"/>
    <property type="match status" value="1"/>
</dbReference>
<feature type="binding site" evidence="8">
    <location>
        <position position="141"/>
    </location>
    <ligand>
        <name>substrate</name>
    </ligand>
</feature>
<evidence type="ECO:0000313" key="11">
    <source>
        <dbReference type="EMBL" id="TNJ28697.1"/>
    </source>
</evidence>
<dbReference type="HAMAP" id="MF_03175">
    <property type="entry name" value="MetAP_2_euk"/>
    <property type="match status" value="1"/>
</dbReference>
<comment type="cofactor">
    <cofactor evidence="2">
        <name>Mn(2+)</name>
        <dbReference type="ChEBI" id="CHEBI:29035"/>
    </cofactor>
</comment>
<organism evidence="11 12">
    <name type="scientific">Giardia muris</name>
    <dbReference type="NCBI Taxonomy" id="5742"/>
    <lineage>
        <taxon>Eukaryota</taxon>
        <taxon>Metamonada</taxon>
        <taxon>Diplomonadida</taxon>
        <taxon>Hexamitidae</taxon>
        <taxon>Giardiinae</taxon>
        <taxon>Giardia</taxon>
    </lineage>
</organism>
<keyword evidence="7 8" id="KW-0378">Hydrolase</keyword>